<dbReference type="InterPro" id="IPR000432">
    <property type="entry name" value="DNA_mismatch_repair_MutS_C"/>
</dbReference>
<accession>A0A8T3VXL5</accession>
<feature type="domain" description="Helix-hairpin-helix DNA-binding motif class 1" evidence="5">
    <location>
        <begin position="4"/>
        <end position="23"/>
    </location>
</feature>
<feature type="binding site" evidence="4">
    <location>
        <begin position="463"/>
        <end position="470"/>
    </location>
    <ligand>
        <name>ATP</name>
        <dbReference type="ChEBI" id="CHEBI:30616"/>
    </ligand>
</feature>
<dbReference type="GO" id="GO:0006298">
    <property type="term" value="P:mismatch repair"/>
    <property type="evidence" value="ECO:0007669"/>
    <property type="project" value="InterPro"/>
</dbReference>
<evidence type="ECO:0000313" key="7">
    <source>
        <dbReference type="EMBL" id="MBE6512409.1"/>
    </source>
</evidence>
<protein>
    <recommendedName>
        <fullName evidence="4">DNA-binding protein MutS2</fullName>
    </recommendedName>
</protein>
<dbReference type="Pfam" id="PF00488">
    <property type="entry name" value="MutS_V"/>
    <property type="match status" value="1"/>
</dbReference>
<dbReference type="InterPro" id="IPR045076">
    <property type="entry name" value="MutS"/>
</dbReference>
<feature type="domain" description="Helix-hairpin-helix DNA-binding motif class 1" evidence="5">
    <location>
        <begin position="40"/>
        <end position="59"/>
    </location>
</feature>
<dbReference type="Proteomes" id="UP000732619">
    <property type="component" value="Unassembled WGS sequence"/>
</dbReference>
<keyword evidence="7" id="KW-0255">Endonuclease</keyword>
<gene>
    <name evidence="4" type="primary">mutS2</name>
    <name evidence="7" type="ORF">E7Z75_04610</name>
</gene>
<dbReference type="InterPro" id="IPR027417">
    <property type="entry name" value="P-loop_NTPase"/>
</dbReference>
<dbReference type="GO" id="GO:0016787">
    <property type="term" value="F:hydrolase activity"/>
    <property type="evidence" value="ECO:0007669"/>
    <property type="project" value="UniProtKB-KW"/>
</dbReference>
<dbReference type="EMBL" id="SUTG01000016">
    <property type="protein sequence ID" value="MBE6512409.1"/>
    <property type="molecule type" value="Genomic_DNA"/>
</dbReference>
<evidence type="ECO:0000313" key="8">
    <source>
        <dbReference type="Proteomes" id="UP000732619"/>
    </source>
</evidence>
<keyword evidence="4" id="KW-0378">Hydrolase</keyword>
<comment type="similarity">
    <text evidence="4">Belongs to the DNA mismatch repair MutS family. Archaeal Muts2 subfamily.</text>
</comment>
<name>A0A8T3VXL5_METOL</name>
<dbReference type="SMART" id="SM00534">
    <property type="entry name" value="MUTSac"/>
    <property type="match status" value="1"/>
</dbReference>
<dbReference type="HAMAP" id="MF_00971">
    <property type="entry name" value="MutS2_archaea"/>
    <property type="match status" value="1"/>
</dbReference>
<dbReference type="GO" id="GO:0140664">
    <property type="term" value="F:ATP-dependent DNA damage sensor activity"/>
    <property type="evidence" value="ECO:0007669"/>
    <property type="project" value="InterPro"/>
</dbReference>
<dbReference type="PIRSF" id="PIRSF029254">
    <property type="entry name" value="MutS_C_archaeal"/>
    <property type="match status" value="1"/>
</dbReference>
<keyword evidence="1 4" id="KW-0547">Nucleotide-binding</keyword>
<comment type="caution">
    <text evidence="7">The sequence shown here is derived from an EMBL/GenBank/DDBJ whole genome shotgun (WGS) entry which is preliminary data.</text>
</comment>
<dbReference type="SUPFAM" id="SSF47781">
    <property type="entry name" value="RuvA domain 2-like"/>
    <property type="match status" value="1"/>
</dbReference>
<evidence type="ECO:0000256" key="2">
    <source>
        <dbReference type="ARBA" id="ARBA00022840"/>
    </source>
</evidence>
<dbReference type="PANTHER" id="PTHR11361:SF125">
    <property type="entry name" value="DNA-BINDING PROTEIN MUTS2"/>
    <property type="match status" value="1"/>
</dbReference>
<dbReference type="InterPro" id="IPR012401">
    <property type="entry name" value="DNA-bd_MutS2_arc"/>
</dbReference>
<sequence>MEGAQLQNIKGIGDKLSQKIIDELGGEDELNQVIENLDLERLINIDGISQRKAIEIMNQLIGNPAQKFLKSDRAIQLYEEIIEKIVSYSNTSYARNRILLLAPIKDEEIIEERLNFVMNAKEKVSELPLYELDKLMKHLSEPKQSKPNYDASKAILVESHEDADYLMDLGLNKYYTILIASDSPFFQEELRGYELIYYIYTEGFLDLGDMPNLIMINKDAPIYQLVPEVILDYFKENRDLFERISKIKGILGEETVLNDIGPILDELESYKTKEVDLDEIVNNEKRYIDRELKERIQNIDLEGDEVLDLLNNALPPKLEEIFDEILSKSKETIKLESGIDFDPFIRKYPIEIDDMEMERVKSEILSNSENNYFDKKSTAAEQLASIKEDAEREVYEIIKFDYEYALGSFAYLYDLNKPEFADEYDLHQALHLNLCLRERTIKDGIQRVDYRLNEEENIALLTGANSGGKTTLLETISQIAILGQMGLPVPAKTAKIKLLDEIYHFSKKRSLDAGAFESFLNVFMPIVTSDSEKLVLLDELEGITELEAAVKIISSFIEMIEESNSFAIIVTHMANELMKYTDIRVDGIEATGLDENYNLIVDRTPKMNYLAKSTPELIIKRMYNNSPPELKKVYGKILEKF</sequence>
<organism evidence="7 8">
    <name type="scientific">Methanobrevibacter olleyae</name>
    <dbReference type="NCBI Taxonomy" id="294671"/>
    <lineage>
        <taxon>Archaea</taxon>
        <taxon>Methanobacteriati</taxon>
        <taxon>Methanobacteriota</taxon>
        <taxon>Methanomada group</taxon>
        <taxon>Methanobacteria</taxon>
        <taxon>Methanobacteriales</taxon>
        <taxon>Methanobacteriaceae</taxon>
        <taxon>Methanobrevibacter</taxon>
    </lineage>
</organism>
<feature type="domain" description="DNA mismatch repair proteins mutS family" evidence="6">
    <location>
        <begin position="456"/>
        <end position="638"/>
    </location>
</feature>
<reference evidence="7" key="1">
    <citation type="submission" date="2019-04" db="EMBL/GenBank/DDBJ databases">
        <title>Evolution of Biomass-Degrading Anaerobic Consortia Revealed by Metagenomics.</title>
        <authorList>
            <person name="Peng X."/>
        </authorList>
    </citation>
    <scope>NUCLEOTIDE SEQUENCE</scope>
    <source>
        <strain evidence="7">SIG14</strain>
    </source>
</reference>
<dbReference type="GO" id="GO:0005524">
    <property type="term" value="F:ATP binding"/>
    <property type="evidence" value="ECO:0007669"/>
    <property type="project" value="UniProtKB-UniRule"/>
</dbReference>
<dbReference type="AlphaFoldDB" id="A0A8T3VXL5"/>
<dbReference type="Gene3D" id="3.40.50.300">
    <property type="entry name" value="P-loop containing nucleotide triphosphate hydrolases"/>
    <property type="match status" value="1"/>
</dbReference>
<keyword evidence="3 4" id="KW-0238">DNA-binding</keyword>
<dbReference type="PANTHER" id="PTHR11361">
    <property type="entry name" value="DNA MISMATCH REPAIR PROTEIN MUTS FAMILY MEMBER"/>
    <property type="match status" value="1"/>
</dbReference>
<dbReference type="SMART" id="SM00278">
    <property type="entry name" value="HhH1"/>
    <property type="match status" value="2"/>
</dbReference>
<comment type="cofactor">
    <cofactor evidence="4">
        <name>a divalent metal cation</name>
        <dbReference type="ChEBI" id="CHEBI:60240"/>
    </cofactor>
</comment>
<comment type="function">
    <text evidence="4">Has ATPase and non-specific DNA-binding activities.</text>
</comment>
<keyword evidence="7" id="KW-0540">Nuclease</keyword>
<evidence type="ECO:0000256" key="4">
    <source>
        <dbReference type="HAMAP-Rule" id="MF_00971"/>
    </source>
</evidence>
<dbReference type="Gene3D" id="1.10.150.20">
    <property type="entry name" value="5' to 3' exonuclease, C-terminal subdomain"/>
    <property type="match status" value="1"/>
</dbReference>
<proteinExistence type="inferred from homology"/>
<evidence type="ECO:0000256" key="1">
    <source>
        <dbReference type="ARBA" id="ARBA00022741"/>
    </source>
</evidence>
<dbReference type="InterPro" id="IPR010994">
    <property type="entry name" value="RuvA_2-like"/>
</dbReference>
<dbReference type="InterPro" id="IPR003583">
    <property type="entry name" value="Hlx-hairpin-Hlx_DNA-bd_motif"/>
</dbReference>
<keyword evidence="2 4" id="KW-0067">ATP-binding</keyword>
<dbReference type="GO" id="GO:0004519">
    <property type="term" value="F:endonuclease activity"/>
    <property type="evidence" value="ECO:0007669"/>
    <property type="project" value="UniProtKB-KW"/>
</dbReference>
<dbReference type="GO" id="GO:0030983">
    <property type="term" value="F:mismatched DNA binding"/>
    <property type="evidence" value="ECO:0007669"/>
    <property type="project" value="InterPro"/>
</dbReference>
<evidence type="ECO:0000256" key="3">
    <source>
        <dbReference type="ARBA" id="ARBA00023125"/>
    </source>
</evidence>
<dbReference type="SUPFAM" id="SSF52540">
    <property type="entry name" value="P-loop containing nucleoside triphosphate hydrolases"/>
    <property type="match status" value="1"/>
</dbReference>
<evidence type="ECO:0000259" key="6">
    <source>
        <dbReference type="SMART" id="SM00534"/>
    </source>
</evidence>
<evidence type="ECO:0000259" key="5">
    <source>
        <dbReference type="SMART" id="SM00278"/>
    </source>
</evidence>